<dbReference type="InterPro" id="IPR025724">
    <property type="entry name" value="GAG-pre-integrase_dom"/>
</dbReference>
<gene>
    <name evidence="3" type="ORF">FSB_LOCUS38794</name>
</gene>
<dbReference type="PANTHER" id="PTHR11439:SF497">
    <property type="entry name" value="CYSTEINE-RICH RLK (RECEPTOR-LIKE PROTEIN KINASE) 8"/>
    <property type="match status" value="1"/>
</dbReference>
<feature type="compositionally biased region" description="Pro residues" evidence="1">
    <location>
        <begin position="714"/>
        <end position="737"/>
    </location>
</feature>
<dbReference type="InterPro" id="IPR043502">
    <property type="entry name" value="DNA/RNA_pol_sf"/>
</dbReference>
<evidence type="ECO:0000256" key="1">
    <source>
        <dbReference type="SAM" id="MobiDB-lite"/>
    </source>
</evidence>
<dbReference type="InterPro" id="IPR001584">
    <property type="entry name" value="Integrase_cat-core"/>
</dbReference>
<accession>A0A2N9HFF0</accession>
<dbReference type="AlphaFoldDB" id="A0A2N9HFF0"/>
<dbReference type="GO" id="GO:0015074">
    <property type="term" value="P:DNA integration"/>
    <property type="evidence" value="ECO:0007669"/>
    <property type="project" value="InterPro"/>
</dbReference>
<dbReference type="SUPFAM" id="SSF56672">
    <property type="entry name" value="DNA/RNA polymerases"/>
    <property type="match status" value="1"/>
</dbReference>
<dbReference type="GO" id="GO:0003676">
    <property type="term" value="F:nucleic acid binding"/>
    <property type="evidence" value="ECO:0007669"/>
    <property type="project" value="InterPro"/>
</dbReference>
<dbReference type="InterPro" id="IPR057670">
    <property type="entry name" value="SH3_retrovirus"/>
</dbReference>
<dbReference type="Pfam" id="PF13976">
    <property type="entry name" value="gag_pre-integrs"/>
    <property type="match status" value="1"/>
</dbReference>
<dbReference type="Pfam" id="PF07727">
    <property type="entry name" value="RVT_2"/>
    <property type="match status" value="1"/>
</dbReference>
<feature type="domain" description="Integrase catalytic" evidence="2">
    <location>
        <begin position="442"/>
        <end position="608"/>
    </location>
</feature>
<organism evidence="3">
    <name type="scientific">Fagus sylvatica</name>
    <name type="common">Beechnut</name>
    <dbReference type="NCBI Taxonomy" id="28930"/>
    <lineage>
        <taxon>Eukaryota</taxon>
        <taxon>Viridiplantae</taxon>
        <taxon>Streptophyta</taxon>
        <taxon>Embryophyta</taxon>
        <taxon>Tracheophyta</taxon>
        <taxon>Spermatophyta</taxon>
        <taxon>Magnoliopsida</taxon>
        <taxon>eudicotyledons</taxon>
        <taxon>Gunneridae</taxon>
        <taxon>Pentapetalae</taxon>
        <taxon>rosids</taxon>
        <taxon>fabids</taxon>
        <taxon>Fagales</taxon>
        <taxon>Fagaceae</taxon>
        <taxon>Fagus</taxon>
    </lineage>
</organism>
<feature type="region of interest" description="Disordered" evidence="1">
    <location>
        <begin position="710"/>
        <end position="748"/>
    </location>
</feature>
<dbReference type="Gene3D" id="3.30.420.10">
    <property type="entry name" value="Ribonuclease H-like superfamily/Ribonuclease H"/>
    <property type="match status" value="1"/>
</dbReference>
<proteinExistence type="predicted"/>
<dbReference type="Gene3D" id="4.10.60.10">
    <property type="entry name" value="Zinc finger, CCHC-type"/>
    <property type="match status" value="1"/>
</dbReference>
<dbReference type="InterPro" id="IPR013103">
    <property type="entry name" value="RVT_2"/>
</dbReference>
<dbReference type="InterPro" id="IPR036397">
    <property type="entry name" value="RNaseH_sf"/>
</dbReference>
<protein>
    <recommendedName>
        <fullName evidence="2">Integrase catalytic domain-containing protein</fullName>
    </recommendedName>
</protein>
<sequence>MKSLLSLVQKSAPETSALFPCPKSAPEISVLFSCPNSAPEISVLFSCLLQKSRYCSAPEISCSTTAPKIFVPTITVCYSLGRSASAISVQELWGYIDGSITKPTAGSTSSKWTTNNAKIKTWLMESVEASIAINLSPLQNAKDMWDFLARIYRVTNKARLYQLEKDLNSLSQGSKSIQEFYSTMMLLWNEMDMMDTDIAEAALTTIVKMRQSSRMRHFLMKLRPEFEPVRAAILNQGTKASLDDIIVDLLAEETRLNSLSTSDEPIDTALIATSYKGKGRALSSVQCHFCHEMGHVSKNCRKRNFCNYCKEKDSKTTVSKPASKTTVSKPAIENSSTSAPAFSLSPEILQQVIQALHTSGLGKPISKTTWIFDSGASNHMTGNLHALEKDLHTGKVIGRGHRKGELFVLDFGSTTTSPTCFLVPSINEINSANNSWRLWHCRLGHPHSLNSIFSSGVLDKLDHQYVFNKTCESCALAKAHTLPFSRSLNHASSAFDIVHSDVWGPPRVGSLTGKRYYEGEYIPKEFKAFLASEGVVHQCSCTEQPQQNGVAERKHRHIQEMARALRLHANLPKVFWAEAANTAVFLINRLPTPLLDNVSPLEKLHGYPPKYNLLKIFGCTCYVLLPKTEYSKLDAKSVKCIFLGYSETQKGYRCYDWEAKKVRVSRNVIFFENTSFFPNSDMSTCTSSLNTTSSLSCFPNNLQPLLTYSRRVQHPPPMPPPSPTSTPGNVSPPPLTSPTPQLSLRRSSRIIRPPDRLSLFSALDPLSIPRSYKQAIESAKWIQAMKDEMDALEANETWDIVPLPTSQPVVGSKWVYSVKLKSDGSLDRYKARLVAQGFSQEYGIDYDETFAPVAKMTTVRTLIAISAIRDWDIFQMDVKNAFLNGDLSETVYMRPPPGSSIASPHMVCKLRKALYGLKQAPRAWFAKLKSVLIGAGFRQSENDYSLFISSTPQGNVFILVYVDDILITGDDSQSIINLKNVLQHSFQMKDLGSASYFLGLEISHNSHGYFLSQQKYTQDLINLVGLSDDKQVDTPLEVNVKYSKNDGEPITDPTLYRRVVGSLVYLTVTRPDIAHAVQLVSQFVSDPRRLHLTALHRIIRYLRSTSDLGLPYYKSALPQLQAYSDADYGGCPDTRRSTTGYCSFLGSSLLSWKSKKQPTVSKSSTEAEYRAMSAVCSEIVWLRRLLADFGMTPSIPTPLFCDNESAVKIASNPVFHERTKHIEIDCHFVREKFEQGLITLPHVSTKDQIADILTKSLSKTNHVRFVSKLLLPLHQFEGEC</sequence>
<dbReference type="Pfam" id="PF14223">
    <property type="entry name" value="Retrotran_gag_2"/>
    <property type="match status" value="1"/>
</dbReference>
<evidence type="ECO:0000259" key="2">
    <source>
        <dbReference type="PROSITE" id="PS50994"/>
    </source>
</evidence>
<dbReference type="SUPFAM" id="SSF53098">
    <property type="entry name" value="Ribonuclease H-like"/>
    <property type="match status" value="1"/>
</dbReference>
<dbReference type="EMBL" id="OIVN01003391">
    <property type="protein sequence ID" value="SPD10912.1"/>
    <property type="molecule type" value="Genomic_DNA"/>
</dbReference>
<dbReference type="Pfam" id="PF25597">
    <property type="entry name" value="SH3_retrovirus"/>
    <property type="match status" value="1"/>
</dbReference>
<dbReference type="InterPro" id="IPR012337">
    <property type="entry name" value="RNaseH-like_sf"/>
</dbReference>
<evidence type="ECO:0000313" key="3">
    <source>
        <dbReference type="EMBL" id="SPD10912.1"/>
    </source>
</evidence>
<name>A0A2N9HFF0_FAGSY</name>
<dbReference type="PROSITE" id="PS50994">
    <property type="entry name" value="INTEGRASE"/>
    <property type="match status" value="1"/>
</dbReference>
<dbReference type="PANTHER" id="PTHR11439">
    <property type="entry name" value="GAG-POL-RELATED RETROTRANSPOSON"/>
    <property type="match status" value="1"/>
</dbReference>
<dbReference type="CDD" id="cd09272">
    <property type="entry name" value="RNase_HI_RT_Ty1"/>
    <property type="match status" value="1"/>
</dbReference>
<reference evidence="3" key="1">
    <citation type="submission" date="2018-02" db="EMBL/GenBank/DDBJ databases">
        <authorList>
            <person name="Cohen D.B."/>
            <person name="Kent A.D."/>
        </authorList>
    </citation>
    <scope>NUCLEOTIDE SEQUENCE</scope>
</reference>